<sequence>MSPTHGLRDGLRMRMPQAGGFPFAEAWAKGESWGVIECDSHLHLATAARYGGPEAYRYPSHMPTHTPTCARVFSRRKVSQWPPSGRHTGTGPVLLTATYRLSNNLGRWEDARRAVSHRHRLMRSWTRQPLAQAEWRGSELLPLPHEGRSVSHITAPRPCGWLAELPKRSARRPVQPAIRCVQAAHGGGLEGSGPVAAAEGVKPRRDAASPLARNPQR</sequence>
<accession>A0A6A6R5K7</accession>
<proteinExistence type="predicted"/>
<protein>
    <submittedName>
        <fullName evidence="2">Uncharacterized protein</fullName>
    </submittedName>
</protein>
<evidence type="ECO:0000256" key="1">
    <source>
        <dbReference type="SAM" id="MobiDB-lite"/>
    </source>
</evidence>
<keyword evidence="3" id="KW-1185">Reference proteome</keyword>
<dbReference type="Proteomes" id="UP000799750">
    <property type="component" value="Unassembled WGS sequence"/>
</dbReference>
<reference evidence="2" key="1">
    <citation type="journal article" date="2020" name="Stud. Mycol.">
        <title>101 Dothideomycetes genomes: a test case for predicting lifestyles and emergence of pathogens.</title>
        <authorList>
            <person name="Haridas S."/>
            <person name="Albert R."/>
            <person name="Binder M."/>
            <person name="Bloem J."/>
            <person name="Labutti K."/>
            <person name="Salamov A."/>
            <person name="Andreopoulos B."/>
            <person name="Baker S."/>
            <person name="Barry K."/>
            <person name="Bills G."/>
            <person name="Bluhm B."/>
            <person name="Cannon C."/>
            <person name="Castanera R."/>
            <person name="Culley D."/>
            <person name="Daum C."/>
            <person name="Ezra D."/>
            <person name="Gonzalez J."/>
            <person name="Henrissat B."/>
            <person name="Kuo A."/>
            <person name="Liang C."/>
            <person name="Lipzen A."/>
            <person name="Lutzoni F."/>
            <person name="Magnuson J."/>
            <person name="Mondo S."/>
            <person name="Nolan M."/>
            <person name="Ohm R."/>
            <person name="Pangilinan J."/>
            <person name="Park H.-J."/>
            <person name="Ramirez L."/>
            <person name="Alfaro M."/>
            <person name="Sun H."/>
            <person name="Tritt A."/>
            <person name="Yoshinaga Y."/>
            <person name="Zwiers L.-H."/>
            <person name="Turgeon B."/>
            <person name="Goodwin S."/>
            <person name="Spatafora J."/>
            <person name="Crous P."/>
            <person name="Grigoriev I."/>
        </authorList>
    </citation>
    <scope>NUCLEOTIDE SEQUENCE</scope>
    <source>
        <strain evidence="2">CBS 269.34</strain>
    </source>
</reference>
<evidence type="ECO:0000313" key="3">
    <source>
        <dbReference type="Proteomes" id="UP000799750"/>
    </source>
</evidence>
<dbReference type="AlphaFoldDB" id="A0A6A6R5K7"/>
<evidence type="ECO:0000313" key="2">
    <source>
        <dbReference type="EMBL" id="KAF2499210.1"/>
    </source>
</evidence>
<feature type="region of interest" description="Disordered" evidence="1">
    <location>
        <begin position="185"/>
        <end position="217"/>
    </location>
</feature>
<name>A0A6A6R5K7_9PEZI</name>
<dbReference type="EMBL" id="MU004184">
    <property type="protein sequence ID" value="KAF2499210.1"/>
    <property type="molecule type" value="Genomic_DNA"/>
</dbReference>
<gene>
    <name evidence="2" type="ORF">BU16DRAFT_263556</name>
</gene>
<organism evidence="2 3">
    <name type="scientific">Lophium mytilinum</name>
    <dbReference type="NCBI Taxonomy" id="390894"/>
    <lineage>
        <taxon>Eukaryota</taxon>
        <taxon>Fungi</taxon>
        <taxon>Dikarya</taxon>
        <taxon>Ascomycota</taxon>
        <taxon>Pezizomycotina</taxon>
        <taxon>Dothideomycetes</taxon>
        <taxon>Pleosporomycetidae</taxon>
        <taxon>Mytilinidiales</taxon>
        <taxon>Mytilinidiaceae</taxon>
        <taxon>Lophium</taxon>
    </lineage>
</organism>